<gene>
    <name evidence="1" type="ORF">CEXT_264961</name>
</gene>
<comment type="caution">
    <text evidence="1">The sequence shown here is derived from an EMBL/GenBank/DDBJ whole genome shotgun (WGS) entry which is preliminary data.</text>
</comment>
<dbReference type="AlphaFoldDB" id="A0AAV4WWD0"/>
<evidence type="ECO:0000313" key="2">
    <source>
        <dbReference type="Proteomes" id="UP001054945"/>
    </source>
</evidence>
<evidence type="ECO:0000313" key="1">
    <source>
        <dbReference type="EMBL" id="GIY86588.1"/>
    </source>
</evidence>
<reference evidence="1 2" key="1">
    <citation type="submission" date="2021-06" db="EMBL/GenBank/DDBJ databases">
        <title>Caerostris extrusa draft genome.</title>
        <authorList>
            <person name="Kono N."/>
            <person name="Arakawa K."/>
        </authorList>
    </citation>
    <scope>NUCLEOTIDE SEQUENCE [LARGE SCALE GENOMIC DNA]</scope>
</reference>
<keyword evidence="2" id="KW-1185">Reference proteome</keyword>
<accession>A0AAV4WWD0</accession>
<protein>
    <submittedName>
        <fullName evidence="1">Uncharacterized protein</fullName>
    </submittedName>
</protein>
<name>A0AAV4WWD0_CAEEX</name>
<sequence>MEDLRSVQTPQFAERFVTDSNRFWDASCSMWRLPASVFSRKNNSLQELGSEDSCVLSSDFLGHPRLLLSASDLTSGPGRTLRQTH</sequence>
<proteinExistence type="predicted"/>
<dbReference type="Proteomes" id="UP001054945">
    <property type="component" value="Unassembled WGS sequence"/>
</dbReference>
<dbReference type="EMBL" id="BPLR01016818">
    <property type="protein sequence ID" value="GIY86588.1"/>
    <property type="molecule type" value="Genomic_DNA"/>
</dbReference>
<organism evidence="1 2">
    <name type="scientific">Caerostris extrusa</name>
    <name type="common">Bark spider</name>
    <name type="synonym">Caerostris bankana</name>
    <dbReference type="NCBI Taxonomy" id="172846"/>
    <lineage>
        <taxon>Eukaryota</taxon>
        <taxon>Metazoa</taxon>
        <taxon>Ecdysozoa</taxon>
        <taxon>Arthropoda</taxon>
        <taxon>Chelicerata</taxon>
        <taxon>Arachnida</taxon>
        <taxon>Araneae</taxon>
        <taxon>Araneomorphae</taxon>
        <taxon>Entelegynae</taxon>
        <taxon>Araneoidea</taxon>
        <taxon>Araneidae</taxon>
        <taxon>Caerostris</taxon>
    </lineage>
</organism>